<sequence length="73" mass="8083">MGKYLVKLGNVDFLGSQRLGVTAPLGRWDTRSGFLASFSGRCDKYVCGRGVCIFPAVWLGRYIWPLGQLGTRL</sequence>
<protein>
    <submittedName>
        <fullName evidence="1">Uncharacterized protein</fullName>
    </submittedName>
</protein>
<gene>
    <name evidence="1" type="ORF">F2Q68_00042071</name>
</gene>
<comment type="caution">
    <text evidence="1">The sequence shown here is derived from an EMBL/GenBank/DDBJ whole genome shotgun (WGS) entry which is preliminary data.</text>
</comment>
<proteinExistence type="predicted"/>
<dbReference type="EMBL" id="QGKW02000007">
    <property type="protein sequence ID" value="KAF2620269.1"/>
    <property type="molecule type" value="Genomic_DNA"/>
</dbReference>
<dbReference type="AlphaFoldDB" id="A0A8S9MSU5"/>
<evidence type="ECO:0000313" key="1">
    <source>
        <dbReference type="EMBL" id="KAF2620269.1"/>
    </source>
</evidence>
<reference evidence="1" key="1">
    <citation type="submission" date="2019-12" db="EMBL/GenBank/DDBJ databases">
        <title>Genome sequencing and annotation of Brassica cretica.</title>
        <authorList>
            <person name="Studholme D.J."/>
            <person name="Sarris P.F."/>
        </authorList>
    </citation>
    <scope>NUCLEOTIDE SEQUENCE</scope>
    <source>
        <strain evidence="1">PFS-001/15</strain>
        <tissue evidence="1">Leaf</tissue>
    </source>
</reference>
<dbReference type="Proteomes" id="UP000712281">
    <property type="component" value="Unassembled WGS sequence"/>
</dbReference>
<accession>A0A8S9MSU5</accession>
<organism evidence="1 2">
    <name type="scientific">Brassica cretica</name>
    <name type="common">Mustard</name>
    <dbReference type="NCBI Taxonomy" id="69181"/>
    <lineage>
        <taxon>Eukaryota</taxon>
        <taxon>Viridiplantae</taxon>
        <taxon>Streptophyta</taxon>
        <taxon>Embryophyta</taxon>
        <taxon>Tracheophyta</taxon>
        <taxon>Spermatophyta</taxon>
        <taxon>Magnoliopsida</taxon>
        <taxon>eudicotyledons</taxon>
        <taxon>Gunneridae</taxon>
        <taxon>Pentapetalae</taxon>
        <taxon>rosids</taxon>
        <taxon>malvids</taxon>
        <taxon>Brassicales</taxon>
        <taxon>Brassicaceae</taxon>
        <taxon>Brassiceae</taxon>
        <taxon>Brassica</taxon>
    </lineage>
</organism>
<evidence type="ECO:0000313" key="2">
    <source>
        <dbReference type="Proteomes" id="UP000712281"/>
    </source>
</evidence>
<name>A0A8S9MSU5_BRACR</name>